<keyword evidence="6 10" id="KW-0653">Protein transport</keyword>
<evidence type="ECO:0000313" key="15">
    <source>
        <dbReference type="Proteomes" id="UP000030750"/>
    </source>
</evidence>
<dbReference type="SUPFAM" id="SSF64356">
    <property type="entry name" value="SNARE-like"/>
    <property type="match status" value="2"/>
</dbReference>
<comment type="subunit">
    <text evidence="10">Oligomeric complex that consists of at least the alpha, beta, beta', gamma, delta, epsilon and zeta subunits.</text>
</comment>
<dbReference type="CDD" id="cd09254">
    <property type="entry name" value="AP_delta-COPI_MHD"/>
    <property type="match status" value="1"/>
</dbReference>
<evidence type="ECO:0000256" key="8">
    <source>
        <dbReference type="ARBA" id="ARBA00023136"/>
    </source>
</evidence>
<dbReference type="GO" id="GO:0051645">
    <property type="term" value="P:Golgi localization"/>
    <property type="evidence" value="ECO:0007669"/>
    <property type="project" value="TreeGrafter"/>
</dbReference>
<dbReference type="GO" id="GO:0006888">
    <property type="term" value="P:endoplasmic reticulum to Golgi vesicle-mediated transport"/>
    <property type="evidence" value="ECO:0007669"/>
    <property type="project" value="TreeGrafter"/>
</dbReference>
<dbReference type="GO" id="GO:0006890">
    <property type="term" value="P:retrograde vesicle-mediated transport, Golgi to endoplasmic reticulum"/>
    <property type="evidence" value="ECO:0007669"/>
    <property type="project" value="UniProtKB-UniRule"/>
</dbReference>
<feature type="domain" description="MHD" evidence="13">
    <location>
        <begin position="333"/>
        <end position="571"/>
    </location>
</feature>
<dbReference type="Pfam" id="PF00928">
    <property type="entry name" value="Adap_comp_sub"/>
    <property type="match status" value="1"/>
</dbReference>
<sequence>MVVISACISSRVRPLLARQFVDIRRTKVEGMLNAFVKLVDYSGSDHTYLETESIRYVYQPVENLYLVLITTKSSNIFEDLGTLRMFVSIVQARRTINIFPHISLYSISSLVVYLICPWGSSNFEFSMETCGESHGSGSLEDSVAAHAFDIVFMLDELISGGYREALTLQQIQSYVAMDSHEEKLQRMIAEGKEKEQADRRREIAQRLEKEKQAAKKAGKGLDITAFRGTTGAPQLMRGPPALSASQGAPPRETYWASSSPSGGTYEAHHQPSPSVTPGASKGGQQSKGMQLGFKTPAGGVDSSLQNLVPDEQIKPTSGYAEAQHDQVLDNPLADPVSVLIEEKVKASLQAEGVLKEVELQGTFFVTANDPQRGSLAAFQLTPEDKRFKMKSHPNVDKAALSQNSLLQVRDPSRPLPPHQPAPLLKWRVSEKDESLVPLTVSCWPSSTPTGTVLTVELEVTDTSKRLEDVRVSFMCPAQANPQVLRTDAGTTEHDGVSVVWTLPEMGQELSAATIELTANTSLTTLMPFSVEMHSRENVCNVEVLQCNHMETKAEIPFSLTRKVDYLLTVHP</sequence>
<dbReference type="InterPro" id="IPR027059">
    <property type="entry name" value="Coatomer_dsu"/>
</dbReference>
<dbReference type="Proteomes" id="UP000030750">
    <property type="component" value="Unassembled WGS sequence"/>
</dbReference>
<dbReference type="SUPFAM" id="SSF49447">
    <property type="entry name" value="Second domain of Mu2 adaptin subunit (ap50) of ap2 adaptor"/>
    <property type="match status" value="1"/>
</dbReference>
<evidence type="ECO:0000256" key="2">
    <source>
        <dbReference type="ARBA" id="ARBA00010516"/>
    </source>
</evidence>
<evidence type="ECO:0000256" key="5">
    <source>
        <dbReference type="ARBA" id="ARBA00022892"/>
    </source>
</evidence>
<dbReference type="InterPro" id="IPR036168">
    <property type="entry name" value="AP2_Mu_C_sf"/>
</dbReference>
<keyword evidence="4 10" id="KW-0963">Cytoplasm</keyword>
<evidence type="ECO:0000256" key="11">
    <source>
        <dbReference type="SAM" id="Coils"/>
    </source>
</evidence>
<organism evidence="14 15">
    <name type="scientific">Eimeria brunetti</name>
    <dbReference type="NCBI Taxonomy" id="51314"/>
    <lineage>
        <taxon>Eukaryota</taxon>
        <taxon>Sar</taxon>
        <taxon>Alveolata</taxon>
        <taxon>Apicomplexa</taxon>
        <taxon>Conoidasida</taxon>
        <taxon>Coccidia</taxon>
        <taxon>Eucoccidiorida</taxon>
        <taxon>Eimeriorina</taxon>
        <taxon>Eimeriidae</taxon>
        <taxon>Eimeria</taxon>
    </lineage>
</organism>
<gene>
    <name evidence="14" type="ORF">EBH_0013110</name>
</gene>
<dbReference type="GO" id="GO:0030126">
    <property type="term" value="C:COPI vesicle coat"/>
    <property type="evidence" value="ECO:0007669"/>
    <property type="project" value="UniProtKB-UniRule"/>
</dbReference>
<evidence type="ECO:0000256" key="3">
    <source>
        <dbReference type="ARBA" id="ARBA00022448"/>
    </source>
</evidence>
<feature type="coiled-coil region" evidence="11">
    <location>
        <begin position="177"/>
        <end position="217"/>
    </location>
</feature>
<dbReference type="EMBL" id="HG710451">
    <property type="protein sequence ID" value="CDJ46661.1"/>
    <property type="molecule type" value="Genomic_DNA"/>
</dbReference>
<evidence type="ECO:0000256" key="4">
    <source>
        <dbReference type="ARBA" id="ARBA00022490"/>
    </source>
</evidence>
<dbReference type="GO" id="GO:0000139">
    <property type="term" value="C:Golgi membrane"/>
    <property type="evidence" value="ECO:0007669"/>
    <property type="project" value="UniProtKB-SubCell"/>
</dbReference>
<keyword evidence="5 10" id="KW-0931">ER-Golgi transport</keyword>
<keyword evidence="7 10" id="KW-0333">Golgi apparatus</keyword>
<reference evidence="14" key="1">
    <citation type="submission" date="2013-10" db="EMBL/GenBank/DDBJ databases">
        <title>Genomic analysis of the causative agents of coccidiosis in chickens.</title>
        <authorList>
            <person name="Reid A.J."/>
            <person name="Blake D."/>
            <person name="Billington K."/>
            <person name="Browne H."/>
            <person name="Dunn M."/>
            <person name="Hung S."/>
            <person name="Kawahara F."/>
            <person name="Miranda-Saavedra D."/>
            <person name="Mourier T."/>
            <person name="Nagra H."/>
            <person name="Otto T.D."/>
            <person name="Rawlings N."/>
            <person name="Sanchez A."/>
            <person name="Sanders M."/>
            <person name="Subramaniam C."/>
            <person name="Tay Y."/>
            <person name="Dear P."/>
            <person name="Doerig C."/>
            <person name="Gruber A."/>
            <person name="Parkinson J."/>
            <person name="Shirley M."/>
            <person name="Wan K.L."/>
            <person name="Berriman M."/>
            <person name="Tomley F."/>
            <person name="Pain A."/>
        </authorList>
    </citation>
    <scope>NUCLEOTIDE SEQUENCE [LARGE SCALE GENOMIC DNA]</scope>
    <source>
        <strain evidence="14">Houghton</strain>
    </source>
</reference>
<keyword evidence="9" id="KW-0968">Cytoplasmic vesicle</keyword>
<dbReference type="AlphaFoldDB" id="U6L914"/>
<comment type="function">
    <text evidence="10">The coatomer is a cytosolic protein complex that binds to dilysine motifs and reversibly associates with Golgi non-clathrin-coated vesicles, which further mediate biosynthetic protein transport from the ER, via the Golgi up to the trans Golgi network.</text>
</comment>
<evidence type="ECO:0000313" key="14">
    <source>
        <dbReference type="EMBL" id="CDJ46661.1"/>
    </source>
</evidence>
<evidence type="ECO:0000256" key="1">
    <source>
        <dbReference type="ARBA" id="ARBA00004255"/>
    </source>
</evidence>
<evidence type="ECO:0000256" key="12">
    <source>
        <dbReference type="SAM" id="MobiDB-lite"/>
    </source>
</evidence>
<evidence type="ECO:0000259" key="13">
    <source>
        <dbReference type="PROSITE" id="PS51072"/>
    </source>
</evidence>
<accession>U6L914</accession>
<dbReference type="Gene3D" id="3.30.450.60">
    <property type="match status" value="1"/>
</dbReference>
<keyword evidence="3 10" id="KW-0813">Transport</keyword>
<keyword evidence="8 10" id="KW-0472">Membrane</keyword>
<dbReference type="PROSITE" id="PS51072">
    <property type="entry name" value="MHD"/>
    <property type="match status" value="1"/>
</dbReference>
<dbReference type="PANTHER" id="PTHR10121:SF0">
    <property type="entry name" value="COATOMER SUBUNIT DELTA"/>
    <property type="match status" value="1"/>
</dbReference>
<dbReference type="InterPro" id="IPR028565">
    <property type="entry name" value="MHD"/>
</dbReference>
<dbReference type="VEuPathDB" id="ToxoDB:EBH_0013110"/>
<reference evidence="14" key="2">
    <citation type="submission" date="2013-10" db="EMBL/GenBank/DDBJ databases">
        <authorList>
            <person name="Aslett M."/>
        </authorList>
    </citation>
    <scope>NUCLEOTIDE SEQUENCE [LARGE SCALE GENOMIC DNA]</scope>
    <source>
        <strain evidence="14">Houghton</strain>
    </source>
</reference>
<comment type="similarity">
    <text evidence="2 10">Belongs to the adaptor complexes medium subunit family. Delta-COP subfamily.</text>
</comment>
<comment type="subcellular location">
    <subcellularLocation>
        <location evidence="10">Cytoplasm</location>
    </subcellularLocation>
    <subcellularLocation>
        <location evidence="1 10">Golgi apparatus membrane</location>
        <topology evidence="1 10">Peripheral membrane protein</topology>
        <orientation evidence="1 10">Cytoplasmic side</orientation>
    </subcellularLocation>
    <subcellularLocation>
        <location evidence="10">Cytoplasmic vesicle</location>
        <location evidence="10">COPI-coated vesicle membrane</location>
        <topology evidence="10">Peripheral membrane protein</topology>
        <orientation evidence="10">Cytoplasmic side</orientation>
    </subcellularLocation>
</comment>
<dbReference type="PANTHER" id="PTHR10121">
    <property type="entry name" value="COATOMER SUBUNIT DELTA"/>
    <property type="match status" value="1"/>
</dbReference>
<evidence type="ECO:0000256" key="10">
    <source>
        <dbReference type="RuleBase" id="RU366052"/>
    </source>
</evidence>
<dbReference type="InterPro" id="IPR011012">
    <property type="entry name" value="Longin-like_dom_sf"/>
</dbReference>
<name>U6L914_9EIME</name>
<protein>
    <recommendedName>
        <fullName evidence="10">Coatomer subunit delta</fullName>
    </recommendedName>
</protein>
<evidence type="ECO:0000256" key="9">
    <source>
        <dbReference type="ARBA" id="ARBA00023329"/>
    </source>
</evidence>
<feature type="region of interest" description="Disordered" evidence="12">
    <location>
        <begin position="230"/>
        <end position="304"/>
    </location>
</feature>
<dbReference type="CDD" id="cd14830">
    <property type="entry name" value="Delta_COP_N"/>
    <property type="match status" value="1"/>
</dbReference>
<proteinExistence type="inferred from homology"/>
<keyword evidence="15" id="KW-1185">Reference proteome</keyword>
<feature type="compositionally biased region" description="Polar residues" evidence="12">
    <location>
        <begin position="271"/>
        <end position="288"/>
    </location>
</feature>
<evidence type="ECO:0000256" key="6">
    <source>
        <dbReference type="ARBA" id="ARBA00022927"/>
    </source>
</evidence>
<dbReference type="OrthoDB" id="10266042at2759"/>
<evidence type="ECO:0000256" key="7">
    <source>
        <dbReference type="ARBA" id="ARBA00023034"/>
    </source>
</evidence>
<keyword evidence="11" id="KW-0175">Coiled coil</keyword>
<dbReference type="GO" id="GO:0015031">
    <property type="term" value="P:protein transport"/>
    <property type="evidence" value="ECO:0007669"/>
    <property type="project" value="UniProtKB-KW"/>
</dbReference>